<evidence type="ECO:0000313" key="3">
    <source>
        <dbReference type="Proteomes" id="UP001321498"/>
    </source>
</evidence>
<dbReference type="PANTHER" id="PTHR37315:SF1">
    <property type="entry name" value="UPF0311 PROTEIN BLR7842"/>
    <property type="match status" value="1"/>
</dbReference>
<sequence>MPVFPSFHRPDPRGTIPSVLDSGVAPTLTFLARIDVDVAAPIDLGPGDGLHRRIVPILGGRVTGPELNGTVLPGGADFQVLRSDTLTELEARYAIETDEGDRVYVENFGLRAGSSEDIAKIVAGEPVDPSRIYFRSNPRISSSCPKWAWLGSRILVARGERLPESVRLEVFVVD</sequence>
<dbReference type="Pfam" id="PF11578">
    <property type="entry name" value="DUF3237"/>
    <property type="match status" value="1"/>
</dbReference>
<evidence type="ECO:0000256" key="1">
    <source>
        <dbReference type="HAMAP-Rule" id="MF_00775"/>
    </source>
</evidence>
<dbReference type="EMBL" id="AP027731">
    <property type="protein sequence ID" value="BDZ46036.1"/>
    <property type="molecule type" value="Genomic_DNA"/>
</dbReference>
<reference evidence="3" key="1">
    <citation type="journal article" date="2019" name="Int. J. Syst. Evol. Microbiol.">
        <title>The Global Catalogue of Microorganisms (GCM) 10K type strain sequencing project: providing services to taxonomists for standard genome sequencing and annotation.</title>
        <authorList>
            <consortium name="The Broad Institute Genomics Platform"/>
            <consortium name="The Broad Institute Genome Sequencing Center for Infectious Disease"/>
            <person name="Wu L."/>
            <person name="Ma J."/>
        </authorList>
    </citation>
    <scope>NUCLEOTIDE SEQUENCE [LARGE SCALE GENOMIC DNA]</scope>
    <source>
        <strain evidence="3">NBRC 108725</strain>
    </source>
</reference>
<keyword evidence="3" id="KW-1185">Reference proteome</keyword>
<gene>
    <name evidence="2" type="ORF">GCM10025866_19450</name>
</gene>
<comment type="similarity">
    <text evidence="1">Belongs to the UPF0311 family.</text>
</comment>
<protein>
    <recommendedName>
        <fullName evidence="1">UPF0311 protein GCM10025866_19450</fullName>
    </recommendedName>
</protein>
<name>A0ABN6XQT0_9MICO</name>
<dbReference type="HAMAP" id="MF_00775">
    <property type="entry name" value="UPF0311"/>
    <property type="match status" value="1"/>
</dbReference>
<organism evidence="2 3">
    <name type="scientific">Naasia aerilata</name>
    <dbReference type="NCBI Taxonomy" id="1162966"/>
    <lineage>
        <taxon>Bacteria</taxon>
        <taxon>Bacillati</taxon>
        <taxon>Actinomycetota</taxon>
        <taxon>Actinomycetes</taxon>
        <taxon>Micrococcales</taxon>
        <taxon>Microbacteriaceae</taxon>
        <taxon>Naasia</taxon>
    </lineage>
</organism>
<dbReference type="Proteomes" id="UP001321498">
    <property type="component" value="Chromosome"/>
</dbReference>
<accession>A0ABN6XQT0</accession>
<dbReference type="InterPro" id="IPR020915">
    <property type="entry name" value="UPF0311"/>
</dbReference>
<dbReference type="PANTHER" id="PTHR37315">
    <property type="entry name" value="UPF0311 PROTEIN BLR7842"/>
    <property type="match status" value="1"/>
</dbReference>
<dbReference type="Gene3D" id="2.40.160.20">
    <property type="match status" value="1"/>
</dbReference>
<proteinExistence type="inferred from homology"/>
<evidence type="ECO:0000313" key="2">
    <source>
        <dbReference type="EMBL" id="BDZ46036.1"/>
    </source>
</evidence>